<evidence type="ECO:0000313" key="2">
    <source>
        <dbReference type="Proteomes" id="UP000000851"/>
    </source>
</evidence>
<gene>
    <name evidence="1" type="ordered locus">Caci_2590</name>
</gene>
<dbReference type="STRING" id="479433.Caci_2590"/>
<dbReference type="OrthoDB" id="4319696at2"/>
<reference evidence="1 2" key="1">
    <citation type="journal article" date="2009" name="Stand. Genomic Sci.">
        <title>Complete genome sequence of Catenulispora acidiphila type strain (ID 139908).</title>
        <authorList>
            <person name="Copeland A."/>
            <person name="Lapidus A."/>
            <person name="Glavina Del Rio T."/>
            <person name="Nolan M."/>
            <person name="Lucas S."/>
            <person name="Chen F."/>
            <person name="Tice H."/>
            <person name="Cheng J.F."/>
            <person name="Bruce D."/>
            <person name="Goodwin L."/>
            <person name="Pitluck S."/>
            <person name="Mikhailova N."/>
            <person name="Pati A."/>
            <person name="Ivanova N."/>
            <person name="Mavromatis K."/>
            <person name="Chen A."/>
            <person name="Palaniappan K."/>
            <person name="Chain P."/>
            <person name="Land M."/>
            <person name="Hauser L."/>
            <person name="Chang Y.J."/>
            <person name="Jeffries C.D."/>
            <person name="Chertkov O."/>
            <person name="Brettin T."/>
            <person name="Detter J.C."/>
            <person name="Han C."/>
            <person name="Ali Z."/>
            <person name="Tindall B.J."/>
            <person name="Goker M."/>
            <person name="Bristow J."/>
            <person name="Eisen J.A."/>
            <person name="Markowitz V."/>
            <person name="Hugenholtz P."/>
            <person name="Kyrpides N.C."/>
            <person name="Klenk H.P."/>
        </authorList>
    </citation>
    <scope>NUCLEOTIDE SEQUENCE [LARGE SCALE GENOMIC DNA]</scope>
    <source>
        <strain evidence="2">DSM 44928 / JCM 14897 / NBRC 102108 / NRRL B-24433 / ID139908</strain>
    </source>
</reference>
<accession>C7PXQ5</accession>
<dbReference type="SUPFAM" id="SSF53474">
    <property type="entry name" value="alpha/beta-Hydrolases"/>
    <property type="match status" value="1"/>
</dbReference>
<dbReference type="PANTHER" id="PTHR43433:SF5">
    <property type="entry name" value="AB HYDROLASE-1 DOMAIN-CONTAINING PROTEIN"/>
    <property type="match status" value="1"/>
</dbReference>
<dbReference type="Proteomes" id="UP000000851">
    <property type="component" value="Chromosome"/>
</dbReference>
<dbReference type="InterPro" id="IPR029058">
    <property type="entry name" value="AB_hydrolase_fold"/>
</dbReference>
<dbReference type="InParanoid" id="C7PXQ5"/>
<protein>
    <submittedName>
        <fullName evidence="1">Alpha/beta hydrolase fold protein</fullName>
    </submittedName>
</protein>
<sequence length="397" mass="41891">MLNGQARTAVAELAAAVLSLRPMIDRLDAPVRVAVPGGARGAVRGLQTIVDRVCGRLGAPALELVRSPESDLDPFGAAAGRRLGLADSGAALAVLSSDDLPDVDRVVDEAVSADFDSFCEQRTVRGPDGVGVRAYAAGDPDAPAVVIASACGMPARLAEVWIRRLARDHRVLTWESRGLFCGCEDFAGATGVPAQADDLIAVMDAFELDQAHVMGLCGGAVIAITAAAAHPDRISSLSLWHGDFELGDQARKTEHQRNLQALMTMATRAKVSAAGVHAVLCRSIAASTPPELAHLVLYPYASPDLLFRYCLLNGAIMETDVRPELSAVVQPTLVVTSEDDTTAHPDGSRYVAAALPDARLHVVPHGDHISLFQGPPDLIDTASRFMAEKSDVNPSHR</sequence>
<organism evidence="1 2">
    <name type="scientific">Catenulispora acidiphila (strain DSM 44928 / JCM 14897 / NBRC 102108 / NRRL B-24433 / ID139908)</name>
    <dbReference type="NCBI Taxonomy" id="479433"/>
    <lineage>
        <taxon>Bacteria</taxon>
        <taxon>Bacillati</taxon>
        <taxon>Actinomycetota</taxon>
        <taxon>Actinomycetes</taxon>
        <taxon>Catenulisporales</taxon>
        <taxon>Catenulisporaceae</taxon>
        <taxon>Catenulispora</taxon>
    </lineage>
</organism>
<name>C7PXQ5_CATAD</name>
<proteinExistence type="predicted"/>
<dbReference type="GO" id="GO:0016787">
    <property type="term" value="F:hydrolase activity"/>
    <property type="evidence" value="ECO:0007669"/>
    <property type="project" value="UniProtKB-KW"/>
</dbReference>
<dbReference type="HOGENOM" id="CLU_057319_0_0_11"/>
<dbReference type="AlphaFoldDB" id="C7PXQ5"/>
<keyword evidence="1" id="KW-0378">Hydrolase</keyword>
<dbReference type="KEGG" id="cai:Caci_2590"/>
<dbReference type="InterPro" id="IPR050471">
    <property type="entry name" value="AB_hydrolase"/>
</dbReference>
<dbReference type="RefSeq" id="WP_012786801.1">
    <property type="nucleotide sequence ID" value="NC_013131.1"/>
</dbReference>
<evidence type="ECO:0000313" key="1">
    <source>
        <dbReference type="EMBL" id="ACU71508.1"/>
    </source>
</evidence>
<dbReference type="eggNOG" id="COG2267">
    <property type="taxonomic scope" value="Bacteria"/>
</dbReference>
<dbReference type="PANTHER" id="PTHR43433">
    <property type="entry name" value="HYDROLASE, ALPHA/BETA FOLD FAMILY PROTEIN"/>
    <property type="match status" value="1"/>
</dbReference>
<dbReference type="Gene3D" id="3.40.50.1820">
    <property type="entry name" value="alpha/beta hydrolase"/>
    <property type="match status" value="1"/>
</dbReference>
<dbReference type="EMBL" id="CP001700">
    <property type="protein sequence ID" value="ACU71508.1"/>
    <property type="molecule type" value="Genomic_DNA"/>
</dbReference>
<keyword evidence="2" id="KW-1185">Reference proteome</keyword>